<dbReference type="InterPro" id="IPR011990">
    <property type="entry name" value="TPR-like_helical_dom_sf"/>
</dbReference>
<accession>A0A3N1CVP6</accession>
<proteinExistence type="predicted"/>
<keyword evidence="5" id="KW-1185">Reference proteome</keyword>
<dbReference type="InterPro" id="IPR000792">
    <property type="entry name" value="Tscrpt_reg_LuxR_C"/>
</dbReference>
<dbReference type="Proteomes" id="UP000272400">
    <property type="component" value="Unassembled WGS sequence"/>
</dbReference>
<evidence type="ECO:0000256" key="1">
    <source>
        <dbReference type="ARBA" id="ARBA00022741"/>
    </source>
</evidence>
<dbReference type="Gene3D" id="1.25.40.10">
    <property type="entry name" value="Tetratricopeptide repeat domain"/>
    <property type="match status" value="1"/>
</dbReference>
<dbReference type="InterPro" id="IPR027417">
    <property type="entry name" value="P-loop_NTPase"/>
</dbReference>
<dbReference type="PANTHER" id="PTHR16305:SF35">
    <property type="entry name" value="TRANSCRIPTIONAL ACTIVATOR DOMAIN"/>
    <property type="match status" value="1"/>
</dbReference>
<dbReference type="SMART" id="SM00421">
    <property type="entry name" value="HTH_LUXR"/>
    <property type="match status" value="1"/>
</dbReference>
<dbReference type="RefSeq" id="WP_123664884.1">
    <property type="nucleotide sequence ID" value="NZ_RJKE01000001.1"/>
</dbReference>
<dbReference type="GO" id="GO:0004016">
    <property type="term" value="F:adenylate cyclase activity"/>
    <property type="evidence" value="ECO:0007669"/>
    <property type="project" value="TreeGrafter"/>
</dbReference>
<comment type="caution">
    <text evidence="4">The sequence shown here is derived from an EMBL/GenBank/DDBJ whole genome shotgun (WGS) entry which is preliminary data.</text>
</comment>
<feature type="domain" description="HTH luxR-type" evidence="3">
    <location>
        <begin position="858"/>
        <end position="923"/>
    </location>
</feature>
<name>A0A3N1CVP6_9ACTN</name>
<dbReference type="InterPro" id="IPR036388">
    <property type="entry name" value="WH-like_DNA-bd_sf"/>
</dbReference>
<reference evidence="4 5" key="1">
    <citation type="submission" date="2018-11" db="EMBL/GenBank/DDBJ databases">
        <title>Sequencing the genomes of 1000 actinobacteria strains.</title>
        <authorList>
            <person name="Klenk H.-P."/>
        </authorList>
    </citation>
    <scope>NUCLEOTIDE SEQUENCE [LARGE SCALE GENOMIC DNA]</scope>
    <source>
        <strain evidence="4 5">DSM 44254</strain>
    </source>
</reference>
<evidence type="ECO:0000256" key="2">
    <source>
        <dbReference type="ARBA" id="ARBA00022840"/>
    </source>
</evidence>
<dbReference type="PANTHER" id="PTHR16305">
    <property type="entry name" value="TESTICULAR SOLUBLE ADENYLYL CYCLASE"/>
    <property type="match status" value="1"/>
</dbReference>
<dbReference type="CDD" id="cd06170">
    <property type="entry name" value="LuxR_C_like"/>
    <property type="match status" value="1"/>
</dbReference>
<dbReference type="SUPFAM" id="SSF52540">
    <property type="entry name" value="P-loop containing nucleoside triphosphate hydrolases"/>
    <property type="match status" value="1"/>
</dbReference>
<dbReference type="InterPro" id="IPR016032">
    <property type="entry name" value="Sig_transdc_resp-reg_C-effctor"/>
</dbReference>
<dbReference type="EMBL" id="RJKE01000001">
    <property type="protein sequence ID" value="ROO85370.1"/>
    <property type="molecule type" value="Genomic_DNA"/>
</dbReference>
<dbReference type="InterPro" id="IPR041664">
    <property type="entry name" value="AAA_16"/>
</dbReference>
<organism evidence="4 5">
    <name type="scientific">Actinocorallia herbida</name>
    <dbReference type="NCBI Taxonomy" id="58109"/>
    <lineage>
        <taxon>Bacteria</taxon>
        <taxon>Bacillati</taxon>
        <taxon>Actinomycetota</taxon>
        <taxon>Actinomycetes</taxon>
        <taxon>Streptosporangiales</taxon>
        <taxon>Thermomonosporaceae</taxon>
        <taxon>Actinocorallia</taxon>
    </lineage>
</organism>
<evidence type="ECO:0000313" key="4">
    <source>
        <dbReference type="EMBL" id="ROO85370.1"/>
    </source>
</evidence>
<dbReference type="Pfam" id="PF13191">
    <property type="entry name" value="AAA_16"/>
    <property type="match status" value="1"/>
</dbReference>
<dbReference type="GO" id="GO:0003677">
    <property type="term" value="F:DNA binding"/>
    <property type="evidence" value="ECO:0007669"/>
    <property type="project" value="InterPro"/>
</dbReference>
<evidence type="ECO:0000259" key="3">
    <source>
        <dbReference type="PROSITE" id="PS50043"/>
    </source>
</evidence>
<dbReference type="GO" id="GO:0005737">
    <property type="term" value="C:cytoplasm"/>
    <property type="evidence" value="ECO:0007669"/>
    <property type="project" value="TreeGrafter"/>
</dbReference>
<sequence>MQSVEEGSLCEPRLRGRDREVAHLAGLIKRLCEGNGGVLLVEGGPGVGKSRLAREARALAESTGVRVLAGTGERDHQIIPFGALLQALVSDGRPVVDAGVLRTLSEAADQRFWLFQAVQDQLRRAAQDRPLLIVIDDLQWCDAGTLLALRTLADRLTGQPVLWLATVRTGSPDADVRATVAKLTYSGARTLRLDPLPDDEVALIARDLLAAEPDADILALLRQAEGRPLQVTETLRGLVGEGAVTRSDAVAHLTGRHSPIHSYGSAQRLLGHLSPLAREVLQLASVLGRDLEADRLADLSGRTIAELVAALQEAVDADLVRPTDPLTFRHDLVREAIRGTVPVSLRRALRKQAADLSLARGAALSQVALAMAETAEPGDAEAAALLRRALADLSEGSPEAAVPIALQAVKLAPEGSAERADAVADALPLLARTGRAGEGLALAESVLEGALPVAVEARVRLGAAMAALRGSSAEALRHSRAGARLDGAPDEPRAQLTALHCLTTLLTGDDGAAELLLAPAGESVARAGSDPAVALLRTADSLLRAFRLDFTEAESLAAAAVAAAPDSSALFFPAVWAAALHGITGRVDDGLRAADEGVAAAQRPGHGQGLDLWRAVRARLLFTTGRLAEARTEAEAALALAEESGSGEAVAFEALAVIGRVAALTGDHAAAELAATRLSDGAGPLRRAGARSAALLAAPDRACALLEEAATTCGPPTASGFPADPADDPHLVRALLDGGLRDHAAALVAEAELRAGLNPGVPYFAAIAAHTRGLLDGEADAVLRAVGILDGLPCPLPLAAAAEDAGRLLLESDQAAAVQHLTRAESGYTRTGAEHAAAEVRRRLSAAGHRRRRTRRRAERGWGALTPAERRVAALVAEGATNRQAAERLFLSPATVGTHVMHIFHKIGVNSRVELARAYLERDGTVD</sequence>
<keyword evidence="2" id="KW-0067">ATP-binding</keyword>
<gene>
    <name evidence="4" type="ORF">EDD29_2913</name>
</gene>
<dbReference type="GO" id="GO:0005524">
    <property type="term" value="F:ATP binding"/>
    <property type="evidence" value="ECO:0007669"/>
    <property type="project" value="UniProtKB-KW"/>
</dbReference>
<evidence type="ECO:0000313" key="5">
    <source>
        <dbReference type="Proteomes" id="UP000272400"/>
    </source>
</evidence>
<protein>
    <submittedName>
        <fullName evidence="4">Regulatory LuxR family protein</fullName>
    </submittedName>
</protein>
<dbReference type="Pfam" id="PF00196">
    <property type="entry name" value="GerE"/>
    <property type="match status" value="1"/>
</dbReference>
<keyword evidence="1" id="KW-0547">Nucleotide-binding</keyword>
<dbReference type="Gene3D" id="3.40.50.300">
    <property type="entry name" value="P-loop containing nucleotide triphosphate hydrolases"/>
    <property type="match status" value="1"/>
</dbReference>
<dbReference type="GO" id="GO:0006355">
    <property type="term" value="P:regulation of DNA-templated transcription"/>
    <property type="evidence" value="ECO:0007669"/>
    <property type="project" value="InterPro"/>
</dbReference>
<dbReference type="PRINTS" id="PR00038">
    <property type="entry name" value="HTHLUXR"/>
</dbReference>
<dbReference type="SUPFAM" id="SSF46894">
    <property type="entry name" value="C-terminal effector domain of the bipartite response regulators"/>
    <property type="match status" value="1"/>
</dbReference>
<dbReference type="Gene3D" id="1.10.10.10">
    <property type="entry name" value="Winged helix-like DNA-binding domain superfamily/Winged helix DNA-binding domain"/>
    <property type="match status" value="1"/>
</dbReference>
<dbReference type="OrthoDB" id="8482304at2"/>
<dbReference type="AlphaFoldDB" id="A0A3N1CVP6"/>
<dbReference type="PROSITE" id="PS50043">
    <property type="entry name" value="HTH_LUXR_2"/>
    <property type="match status" value="1"/>
</dbReference>